<keyword evidence="4" id="KW-1185">Reference proteome</keyword>
<dbReference type="InterPro" id="IPR050266">
    <property type="entry name" value="AB_hydrolase_sf"/>
</dbReference>
<evidence type="ECO:0000256" key="1">
    <source>
        <dbReference type="ARBA" id="ARBA00022801"/>
    </source>
</evidence>
<dbReference type="Proteomes" id="UP000239415">
    <property type="component" value="Unassembled WGS sequence"/>
</dbReference>
<dbReference type="PANTHER" id="PTHR43798:SF31">
    <property type="entry name" value="AB HYDROLASE SUPERFAMILY PROTEIN YCLE"/>
    <property type="match status" value="1"/>
</dbReference>
<evidence type="ECO:0000313" key="3">
    <source>
        <dbReference type="EMBL" id="PRX21331.1"/>
    </source>
</evidence>
<dbReference type="InterPro" id="IPR029058">
    <property type="entry name" value="AB_hydrolase_fold"/>
</dbReference>
<dbReference type="GO" id="GO:0016020">
    <property type="term" value="C:membrane"/>
    <property type="evidence" value="ECO:0007669"/>
    <property type="project" value="TreeGrafter"/>
</dbReference>
<dbReference type="AlphaFoldDB" id="A0A2T0KDH3"/>
<dbReference type="InterPro" id="IPR000073">
    <property type="entry name" value="AB_hydrolase_1"/>
</dbReference>
<dbReference type="OrthoDB" id="3294840at2"/>
<sequence>MRGTAERDGIRLAYEVNGDGDRTIVLLPAWMVTNRRMWAAQVTALSGRFRVVTYDARGSGGSDRPLDPAAYAPKELVADLLTVLETTGTDEAVLVGNSLGGLIALLAAARFPDRVSGLALIGPTVDVIGTTPSALQLAMARFDTEVEPGDGWARYNRHAWVRDYRGFVEWFVDTALGPEGTAEQRAAGVAAGLDNTPEVLAATVTSRAEQPVHLRAVRCPALVMNGDRDAICPPEWGRALADRLGARHVGLPGAGHCPHVTRAATTAALIAEFAAERGLP</sequence>
<dbReference type="Pfam" id="PF00561">
    <property type="entry name" value="Abhydrolase_1"/>
    <property type="match status" value="1"/>
</dbReference>
<feature type="domain" description="AB hydrolase-1" evidence="2">
    <location>
        <begin position="24"/>
        <end position="262"/>
    </location>
</feature>
<comment type="caution">
    <text evidence="3">The sequence shown here is derived from an EMBL/GenBank/DDBJ whole genome shotgun (WGS) entry which is preliminary data.</text>
</comment>
<dbReference type="GO" id="GO:0016787">
    <property type="term" value="F:hydrolase activity"/>
    <property type="evidence" value="ECO:0007669"/>
    <property type="project" value="UniProtKB-KW"/>
</dbReference>
<keyword evidence="1" id="KW-0378">Hydrolase</keyword>
<reference evidence="3 4" key="1">
    <citation type="submission" date="2018-03" db="EMBL/GenBank/DDBJ databases">
        <title>Genomic Encyclopedia of Archaeal and Bacterial Type Strains, Phase II (KMG-II): from individual species to whole genera.</title>
        <authorList>
            <person name="Goeker M."/>
        </authorList>
    </citation>
    <scope>NUCLEOTIDE SEQUENCE [LARGE SCALE GENOMIC DNA]</scope>
    <source>
        <strain evidence="3 4">DSM 43146</strain>
    </source>
</reference>
<dbReference type="PANTHER" id="PTHR43798">
    <property type="entry name" value="MONOACYLGLYCEROL LIPASE"/>
    <property type="match status" value="1"/>
</dbReference>
<dbReference type="RefSeq" id="WP_106319339.1">
    <property type="nucleotide sequence ID" value="NZ_BOMO01000002.1"/>
</dbReference>
<evidence type="ECO:0000313" key="4">
    <source>
        <dbReference type="Proteomes" id="UP000239415"/>
    </source>
</evidence>
<accession>A0A2T0KDH3</accession>
<dbReference type="EMBL" id="PVMZ01000006">
    <property type="protein sequence ID" value="PRX21331.1"/>
    <property type="molecule type" value="Genomic_DNA"/>
</dbReference>
<dbReference type="SUPFAM" id="SSF53474">
    <property type="entry name" value="alpha/beta-Hydrolases"/>
    <property type="match status" value="1"/>
</dbReference>
<dbReference type="Gene3D" id="3.40.50.1820">
    <property type="entry name" value="alpha/beta hydrolase"/>
    <property type="match status" value="1"/>
</dbReference>
<evidence type="ECO:0000259" key="2">
    <source>
        <dbReference type="Pfam" id="PF00561"/>
    </source>
</evidence>
<dbReference type="PRINTS" id="PR00111">
    <property type="entry name" value="ABHYDROLASE"/>
</dbReference>
<protein>
    <submittedName>
        <fullName evidence="3">3-oxoadipate enol-lactonase/pimeloyl-[acyl-carrier protein] methyl ester esterase</fullName>
    </submittedName>
</protein>
<gene>
    <name evidence="3" type="ORF">CLV67_106108</name>
</gene>
<proteinExistence type="predicted"/>
<organism evidence="3 4">
    <name type="scientific">Actinoplanes italicus</name>
    <dbReference type="NCBI Taxonomy" id="113567"/>
    <lineage>
        <taxon>Bacteria</taxon>
        <taxon>Bacillati</taxon>
        <taxon>Actinomycetota</taxon>
        <taxon>Actinomycetes</taxon>
        <taxon>Micromonosporales</taxon>
        <taxon>Micromonosporaceae</taxon>
        <taxon>Actinoplanes</taxon>
    </lineage>
</organism>
<name>A0A2T0KDH3_9ACTN</name>